<feature type="transmembrane region" description="Helical" evidence="1">
    <location>
        <begin position="12"/>
        <end position="33"/>
    </location>
</feature>
<keyword evidence="3" id="KW-1185">Reference proteome</keyword>
<keyword evidence="1" id="KW-0472">Membrane</keyword>
<keyword evidence="1" id="KW-1133">Transmembrane helix</keyword>
<accession>A0ABW7G955</accession>
<feature type="transmembrane region" description="Helical" evidence="1">
    <location>
        <begin position="45"/>
        <end position="70"/>
    </location>
</feature>
<evidence type="ECO:0000313" key="3">
    <source>
        <dbReference type="Proteomes" id="UP001606305"/>
    </source>
</evidence>
<organism evidence="2 3">
    <name type="scientific">Pelomonas nitida</name>
    <dbReference type="NCBI Taxonomy" id="3299027"/>
    <lineage>
        <taxon>Bacteria</taxon>
        <taxon>Pseudomonadati</taxon>
        <taxon>Pseudomonadota</taxon>
        <taxon>Betaproteobacteria</taxon>
        <taxon>Burkholderiales</taxon>
        <taxon>Sphaerotilaceae</taxon>
        <taxon>Roseateles</taxon>
    </lineage>
</organism>
<reference evidence="2 3" key="1">
    <citation type="submission" date="2024-09" db="EMBL/GenBank/DDBJ databases">
        <title>Novel species of the genus Pelomonas and Roseateles isolated from streams.</title>
        <authorList>
            <person name="Lu H."/>
        </authorList>
    </citation>
    <scope>NUCLEOTIDE SEQUENCE [LARGE SCALE GENOMIC DNA]</scope>
    <source>
        <strain evidence="2 3">BYS96W</strain>
    </source>
</reference>
<dbReference type="RefSeq" id="WP_394489526.1">
    <property type="nucleotide sequence ID" value="NZ_JBIGIA010000013.1"/>
</dbReference>
<gene>
    <name evidence="2" type="ORF">ACG00X_16795</name>
</gene>
<sequence>MFKLTSSERETLAGPLVVGCVLGAFVGFASWGFDSEYEQLGHLRMLLNALTAFLVSLVIVNVPFGVLPIAALRRQRRKGSDDLE</sequence>
<keyword evidence="1" id="KW-0812">Transmembrane</keyword>
<dbReference type="Proteomes" id="UP001606305">
    <property type="component" value="Unassembled WGS sequence"/>
</dbReference>
<dbReference type="EMBL" id="JBIGIA010000013">
    <property type="protein sequence ID" value="MFG6458500.1"/>
    <property type="molecule type" value="Genomic_DNA"/>
</dbReference>
<comment type="caution">
    <text evidence="2">The sequence shown here is derived from an EMBL/GenBank/DDBJ whole genome shotgun (WGS) entry which is preliminary data.</text>
</comment>
<name>A0ABW7G955_9BURK</name>
<evidence type="ECO:0000256" key="1">
    <source>
        <dbReference type="SAM" id="Phobius"/>
    </source>
</evidence>
<evidence type="ECO:0000313" key="2">
    <source>
        <dbReference type="EMBL" id="MFG6458500.1"/>
    </source>
</evidence>
<protein>
    <submittedName>
        <fullName evidence="2">Uncharacterized protein</fullName>
    </submittedName>
</protein>
<proteinExistence type="predicted"/>